<gene>
    <name evidence="2" type="ORF">A2W58_01125</name>
</gene>
<organism evidence="2 3">
    <name type="scientific">Candidatus Zambryskibacteria bacterium RIFCSPHIGHO2_02_38_10.5</name>
    <dbReference type="NCBI Taxonomy" id="1802742"/>
    <lineage>
        <taxon>Bacteria</taxon>
        <taxon>Candidatus Zambryskiibacteriota</taxon>
    </lineage>
</organism>
<protein>
    <recommendedName>
        <fullName evidence="4">Addiction module toxin RelE</fullName>
    </recommendedName>
</protein>
<reference evidence="2 3" key="1">
    <citation type="journal article" date="2016" name="Nat. Commun.">
        <title>Thousands of microbial genomes shed light on interconnected biogeochemical processes in an aquifer system.</title>
        <authorList>
            <person name="Anantharaman K."/>
            <person name="Brown C.T."/>
            <person name="Hug L.A."/>
            <person name="Sharon I."/>
            <person name="Castelle C.J."/>
            <person name="Probst A.J."/>
            <person name="Thomas B.C."/>
            <person name="Singh A."/>
            <person name="Wilkins M.J."/>
            <person name="Karaoz U."/>
            <person name="Brodie E.L."/>
            <person name="Williams K.H."/>
            <person name="Hubbard S.S."/>
            <person name="Banfield J.F."/>
        </authorList>
    </citation>
    <scope>NUCLEOTIDE SEQUENCE [LARGE SCALE GENOMIC DNA]</scope>
</reference>
<dbReference type="InterPro" id="IPR035093">
    <property type="entry name" value="RelE/ParE_toxin_dom_sf"/>
</dbReference>
<dbReference type="Pfam" id="PF05016">
    <property type="entry name" value="ParE_toxin"/>
    <property type="match status" value="1"/>
</dbReference>
<dbReference type="Gene3D" id="3.30.2310.20">
    <property type="entry name" value="RelE-like"/>
    <property type="match status" value="1"/>
</dbReference>
<dbReference type="Proteomes" id="UP000179264">
    <property type="component" value="Unassembled WGS sequence"/>
</dbReference>
<dbReference type="PANTHER" id="PTHR38813">
    <property type="match status" value="1"/>
</dbReference>
<evidence type="ECO:0000313" key="2">
    <source>
        <dbReference type="EMBL" id="OHA94092.1"/>
    </source>
</evidence>
<dbReference type="PANTHER" id="PTHR38813:SF1">
    <property type="entry name" value="TOXIN RELE1-RELATED"/>
    <property type="match status" value="1"/>
</dbReference>
<dbReference type="AlphaFoldDB" id="A0A1G2TAC4"/>
<keyword evidence="1" id="KW-1277">Toxin-antitoxin system</keyword>
<dbReference type="InterPro" id="IPR052747">
    <property type="entry name" value="TA_system_RelE_toxin"/>
</dbReference>
<evidence type="ECO:0000256" key="1">
    <source>
        <dbReference type="ARBA" id="ARBA00022649"/>
    </source>
</evidence>
<comment type="caution">
    <text evidence="2">The sequence shown here is derived from an EMBL/GenBank/DDBJ whole genome shotgun (WGS) entry which is preliminary data.</text>
</comment>
<name>A0A1G2TAC4_9BACT</name>
<proteinExistence type="predicted"/>
<dbReference type="SUPFAM" id="SSF143011">
    <property type="entry name" value="RelE-like"/>
    <property type="match status" value="1"/>
</dbReference>
<evidence type="ECO:0000313" key="3">
    <source>
        <dbReference type="Proteomes" id="UP000179264"/>
    </source>
</evidence>
<sequence length="86" mass="10472">MRWKVIFSLDAQDDLDNLSRSVRDRVFDKLGWFENNFDSITPLLLTGKFNGFYKLRVGDWRVMYQIDWNKNYIIIHVIDHRSNIYK</sequence>
<evidence type="ECO:0008006" key="4">
    <source>
        <dbReference type="Google" id="ProtNLM"/>
    </source>
</evidence>
<dbReference type="EMBL" id="MHVL01000002">
    <property type="protein sequence ID" value="OHA94092.1"/>
    <property type="molecule type" value="Genomic_DNA"/>
</dbReference>
<dbReference type="InterPro" id="IPR007712">
    <property type="entry name" value="RelE/ParE_toxin"/>
</dbReference>
<accession>A0A1G2TAC4</accession>